<proteinExistence type="inferred from homology"/>
<dbReference type="PRINTS" id="PR01438">
    <property type="entry name" value="UNVRSLSTRESS"/>
</dbReference>
<dbReference type="RefSeq" id="WP_145196716.1">
    <property type="nucleotide sequence ID" value="NZ_CP036267.1"/>
</dbReference>
<sequence length="171" mass="18785">MVNLKRILFPTDFSECAEAAAVYASDLASRYDAELQVLHVIHDVSLDVPDFGMGLAFPGYLENLPQRRKEISSAVKQSLELLISQFPEGLKAVDSHMKFGNPISEILEFVETQDIDLIVMGTHGRTGFSHAILGSVAERVLRHAQCPVLTIRGDQTDGTTPDKNTDDVTSD</sequence>
<dbReference type="PANTHER" id="PTHR46268:SF22">
    <property type="entry name" value="SENSOR PROTEIN KDPD-RELATED"/>
    <property type="match status" value="1"/>
</dbReference>
<evidence type="ECO:0000313" key="4">
    <source>
        <dbReference type="EMBL" id="QDT31841.1"/>
    </source>
</evidence>
<feature type="region of interest" description="Disordered" evidence="2">
    <location>
        <begin position="152"/>
        <end position="171"/>
    </location>
</feature>
<dbReference type="SUPFAM" id="SSF52402">
    <property type="entry name" value="Adenine nucleotide alpha hydrolases-like"/>
    <property type="match status" value="1"/>
</dbReference>
<dbReference type="Pfam" id="PF00582">
    <property type="entry name" value="Usp"/>
    <property type="match status" value="1"/>
</dbReference>
<dbReference type="AlphaFoldDB" id="A0A517QJM8"/>
<evidence type="ECO:0000256" key="1">
    <source>
        <dbReference type="ARBA" id="ARBA00008791"/>
    </source>
</evidence>
<reference evidence="4 5" key="1">
    <citation type="submission" date="2019-02" db="EMBL/GenBank/DDBJ databases">
        <title>Deep-cultivation of Planctomycetes and their phenomic and genomic characterization uncovers novel biology.</title>
        <authorList>
            <person name="Wiegand S."/>
            <person name="Jogler M."/>
            <person name="Boedeker C."/>
            <person name="Pinto D."/>
            <person name="Vollmers J."/>
            <person name="Rivas-Marin E."/>
            <person name="Kohn T."/>
            <person name="Peeters S.H."/>
            <person name="Heuer A."/>
            <person name="Rast P."/>
            <person name="Oberbeckmann S."/>
            <person name="Bunk B."/>
            <person name="Jeske O."/>
            <person name="Meyerdierks A."/>
            <person name="Storesund J.E."/>
            <person name="Kallscheuer N."/>
            <person name="Luecker S."/>
            <person name="Lage O.M."/>
            <person name="Pohl T."/>
            <person name="Merkel B.J."/>
            <person name="Hornburger P."/>
            <person name="Mueller R.-W."/>
            <person name="Bruemmer F."/>
            <person name="Labrenz M."/>
            <person name="Spormann A.M."/>
            <person name="Op den Camp H."/>
            <person name="Overmann J."/>
            <person name="Amann R."/>
            <person name="Jetten M.S.M."/>
            <person name="Mascher T."/>
            <person name="Medema M.H."/>
            <person name="Devos D.P."/>
            <person name="Kaster A.-K."/>
            <person name="Ovreas L."/>
            <person name="Rohde M."/>
            <person name="Galperin M.Y."/>
            <person name="Jogler C."/>
        </authorList>
    </citation>
    <scope>NUCLEOTIDE SEQUENCE [LARGE SCALE GENOMIC DNA]</scope>
    <source>
        <strain evidence="4 5">Mal48</strain>
    </source>
</reference>
<dbReference type="Gene3D" id="3.40.50.620">
    <property type="entry name" value="HUPs"/>
    <property type="match status" value="1"/>
</dbReference>
<organism evidence="4 5">
    <name type="scientific">Thalassoglobus polymorphus</name>
    <dbReference type="NCBI Taxonomy" id="2527994"/>
    <lineage>
        <taxon>Bacteria</taxon>
        <taxon>Pseudomonadati</taxon>
        <taxon>Planctomycetota</taxon>
        <taxon>Planctomycetia</taxon>
        <taxon>Planctomycetales</taxon>
        <taxon>Planctomycetaceae</taxon>
        <taxon>Thalassoglobus</taxon>
    </lineage>
</organism>
<evidence type="ECO:0000256" key="2">
    <source>
        <dbReference type="SAM" id="MobiDB-lite"/>
    </source>
</evidence>
<comment type="similarity">
    <text evidence="1">Belongs to the universal stress protein A family.</text>
</comment>
<feature type="domain" description="UspA" evidence="3">
    <location>
        <begin position="5"/>
        <end position="152"/>
    </location>
</feature>
<dbReference type="KEGG" id="tpol:Mal48_10770"/>
<dbReference type="InterPro" id="IPR006016">
    <property type="entry name" value="UspA"/>
</dbReference>
<dbReference type="InterPro" id="IPR006015">
    <property type="entry name" value="Universal_stress_UspA"/>
</dbReference>
<evidence type="ECO:0000313" key="5">
    <source>
        <dbReference type="Proteomes" id="UP000315724"/>
    </source>
</evidence>
<dbReference type="EMBL" id="CP036267">
    <property type="protein sequence ID" value="QDT31841.1"/>
    <property type="molecule type" value="Genomic_DNA"/>
</dbReference>
<dbReference type="PANTHER" id="PTHR46268">
    <property type="entry name" value="STRESS RESPONSE PROTEIN NHAX"/>
    <property type="match status" value="1"/>
</dbReference>
<accession>A0A517QJM8</accession>
<evidence type="ECO:0000259" key="3">
    <source>
        <dbReference type="Pfam" id="PF00582"/>
    </source>
</evidence>
<dbReference type="OrthoDB" id="9788959at2"/>
<name>A0A517QJM8_9PLAN</name>
<dbReference type="Proteomes" id="UP000315724">
    <property type="component" value="Chromosome"/>
</dbReference>
<dbReference type="InterPro" id="IPR014729">
    <property type="entry name" value="Rossmann-like_a/b/a_fold"/>
</dbReference>
<dbReference type="CDD" id="cd00293">
    <property type="entry name" value="USP-like"/>
    <property type="match status" value="1"/>
</dbReference>
<gene>
    <name evidence="4" type="ORF">Mal48_10770</name>
</gene>
<protein>
    <submittedName>
        <fullName evidence="4">Universal stress protein</fullName>
    </submittedName>
</protein>
<keyword evidence="5" id="KW-1185">Reference proteome</keyword>